<dbReference type="CDD" id="cd04301">
    <property type="entry name" value="NAT_SF"/>
    <property type="match status" value="1"/>
</dbReference>
<dbReference type="PANTHER" id="PTHR43877">
    <property type="entry name" value="AMINOALKYLPHOSPHONATE N-ACETYLTRANSFERASE-RELATED-RELATED"/>
    <property type="match status" value="1"/>
</dbReference>
<sequence length="184" mass="19746">MMRDLIRLEQSDTRWPSSPCSPSFYRWAVSRARWSASLGPRLRTEVPHGSPPYAADEVAAEAVWSMGCPHGPPDVRTADILLARAEDGTLLGAATLARIPTPGATAGGGLRGFLSDLLVMPAAHGKGVGRALMAKVLATCREAELAELCWYCLESNEQAMSFYSRLGFTPTGASVWQYPEAPPG</sequence>
<feature type="domain" description="N-acetyltransferase" evidence="3">
    <location>
        <begin position="40"/>
        <end position="184"/>
    </location>
</feature>
<keyword evidence="5" id="KW-1185">Reference proteome</keyword>
<dbReference type="OrthoDB" id="9975416at2759"/>
<gene>
    <name evidence="4" type="primary">mshD</name>
    <name evidence="4" type="ORF">SPIL2461_LOCUS20873</name>
</gene>
<accession>A0A812XC40</accession>
<dbReference type="InterPro" id="IPR050832">
    <property type="entry name" value="Bact_Acetyltransf"/>
</dbReference>
<keyword evidence="1" id="KW-0808">Transferase</keyword>
<dbReference type="SUPFAM" id="SSF55729">
    <property type="entry name" value="Acyl-CoA N-acyltransferases (Nat)"/>
    <property type="match status" value="1"/>
</dbReference>
<evidence type="ECO:0000256" key="1">
    <source>
        <dbReference type="ARBA" id="ARBA00022679"/>
    </source>
</evidence>
<dbReference type="AlphaFoldDB" id="A0A812XC40"/>
<dbReference type="EMBL" id="CAJNIZ010045724">
    <property type="protein sequence ID" value="CAE7728335.1"/>
    <property type="molecule type" value="Genomic_DNA"/>
</dbReference>
<dbReference type="PROSITE" id="PS51186">
    <property type="entry name" value="GNAT"/>
    <property type="match status" value="1"/>
</dbReference>
<name>A0A812XC40_SYMPI</name>
<comment type="caution">
    <text evidence="4">The sequence shown here is derived from an EMBL/GenBank/DDBJ whole genome shotgun (WGS) entry which is preliminary data.</text>
</comment>
<dbReference type="PANTHER" id="PTHR43877:SF1">
    <property type="entry name" value="ACETYLTRANSFERASE"/>
    <property type="match status" value="1"/>
</dbReference>
<evidence type="ECO:0000259" key="3">
    <source>
        <dbReference type="PROSITE" id="PS51186"/>
    </source>
</evidence>
<reference evidence="4" key="1">
    <citation type="submission" date="2021-02" db="EMBL/GenBank/DDBJ databases">
        <authorList>
            <person name="Dougan E. K."/>
            <person name="Rhodes N."/>
            <person name="Thang M."/>
            <person name="Chan C."/>
        </authorList>
    </citation>
    <scope>NUCLEOTIDE SEQUENCE</scope>
</reference>
<dbReference type="Gene3D" id="3.40.630.30">
    <property type="match status" value="1"/>
</dbReference>
<dbReference type="InterPro" id="IPR000182">
    <property type="entry name" value="GNAT_dom"/>
</dbReference>
<protein>
    <submittedName>
        <fullName evidence="4">MshD protein</fullName>
    </submittedName>
</protein>
<keyword evidence="2" id="KW-0012">Acyltransferase</keyword>
<evidence type="ECO:0000313" key="5">
    <source>
        <dbReference type="Proteomes" id="UP000649617"/>
    </source>
</evidence>
<dbReference type="GO" id="GO:0016747">
    <property type="term" value="F:acyltransferase activity, transferring groups other than amino-acyl groups"/>
    <property type="evidence" value="ECO:0007669"/>
    <property type="project" value="InterPro"/>
</dbReference>
<organism evidence="4 5">
    <name type="scientific">Symbiodinium pilosum</name>
    <name type="common">Dinoflagellate</name>
    <dbReference type="NCBI Taxonomy" id="2952"/>
    <lineage>
        <taxon>Eukaryota</taxon>
        <taxon>Sar</taxon>
        <taxon>Alveolata</taxon>
        <taxon>Dinophyceae</taxon>
        <taxon>Suessiales</taxon>
        <taxon>Symbiodiniaceae</taxon>
        <taxon>Symbiodinium</taxon>
    </lineage>
</organism>
<dbReference type="InterPro" id="IPR016181">
    <property type="entry name" value="Acyl_CoA_acyltransferase"/>
</dbReference>
<dbReference type="Proteomes" id="UP000649617">
    <property type="component" value="Unassembled WGS sequence"/>
</dbReference>
<dbReference type="Pfam" id="PF00583">
    <property type="entry name" value="Acetyltransf_1"/>
    <property type="match status" value="1"/>
</dbReference>
<evidence type="ECO:0000256" key="2">
    <source>
        <dbReference type="ARBA" id="ARBA00023315"/>
    </source>
</evidence>
<evidence type="ECO:0000313" key="4">
    <source>
        <dbReference type="EMBL" id="CAE7728335.1"/>
    </source>
</evidence>
<proteinExistence type="predicted"/>